<dbReference type="InterPro" id="IPR019436">
    <property type="entry name" value="Say1-like"/>
</dbReference>
<sequence>MSWLVTAGVCLSLIFLPFYVLKRFISSCFNRERSKDWKDVCQVAVFRFAGDCFALGRMKCKSTQENYMQWTRSTGLPYTVDAVPGIDDTKILWIGPKRLQKVLFYCHGKCGGYMISALAAQMNFYRYLQLELEKRGVQVGVAMITYKLLPEHQFPTQLRQARDALDFLIRAGVHPRNIMLAGESAGANLVIQTLSHILHRLPSVQPLILPTDQIFRGALLISPWVSMTADSKSSWSLLHAKYKYDILASRIIRLICKEVVRDIPETDTMFLDPVEAPKTWFDGLDDVVDRVLITYGEFEGFAPGIQLLCEKYLKPYHEDVMTLQQKDGVHGDPILKFIRKHRDLGDMVDGVISSVKLRL</sequence>
<evidence type="ECO:0000313" key="3">
    <source>
        <dbReference type="Proteomes" id="UP000219338"/>
    </source>
</evidence>
<protein>
    <recommendedName>
        <fullName evidence="4">Alpha/beta hydrolase fold-3 domain-containing protein</fullName>
    </recommendedName>
</protein>
<dbReference type="PANTHER" id="PTHR48081:SF31">
    <property type="entry name" value="STERYL ACETYL HYDROLASE MUG81-RELATED"/>
    <property type="match status" value="1"/>
</dbReference>
<accession>A0A284S1X6</accession>
<dbReference type="InterPro" id="IPR029058">
    <property type="entry name" value="AB_hydrolase_fold"/>
</dbReference>
<dbReference type="EMBL" id="FUEG01000026">
    <property type="protein sequence ID" value="SJL15021.1"/>
    <property type="molecule type" value="Genomic_DNA"/>
</dbReference>
<dbReference type="OrthoDB" id="2152029at2759"/>
<dbReference type="Proteomes" id="UP000219338">
    <property type="component" value="Unassembled WGS sequence"/>
</dbReference>
<name>A0A284S1X6_ARMOS</name>
<reference evidence="3" key="1">
    <citation type="journal article" date="2017" name="Nat. Ecol. Evol.">
        <title>Genome expansion and lineage-specific genetic innovations in the forest pathogenic fungi Armillaria.</title>
        <authorList>
            <person name="Sipos G."/>
            <person name="Prasanna A.N."/>
            <person name="Walter M.C."/>
            <person name="O'Connor E."/>
            <person name="Balint B."/>
            <person name="Krizsan K."/>
            <person name="Kiss B."/>
            <person name="Hess J."/>
            <person name="Varga T."/>
            <person name="Slot J."/>
            <person name="Riley R."/>
            <person name="Boka B."/>
            <person name="Rigling D."/>
            <person name="Barry K."/>
            <person name="Lee J."/>
            <person name="Mihaltcheva S."/>
            <person name="LaButti K."/>
            <person name="Lipzen A."/>
            <person name="Waldron R."/>
            <person name="Moloney N.M."/>
            <person name="Sperisen C."/>
            <person name="Kredics L."/>
            <person name="Vagvoelgyi C."/>
            <person name="Patrignani A."/>
            <person name="Fitzpatrick D."/>
            <person name="Nagy I."/>
            <person name="Doyle S."/>
            <person name="Anderson J.B."/>
            <person name="Grigoriev I.V."/>
            <person name="Gueldener U."/>
            <person name="Muensterkoetter M."/>
            <person name="Nagy L.G."/>
        </authorList>
    </citation>
    <scope>NUCLEOTIDE SEQUENCE [LARGE SCALE GENOMIC DNA]</scope>
    <source>
        <strain evidence="3">C18/9</strain>
    </source>
</reference>
<proteinExistence type="predicted"/>
<dbReference type="Pfam" id="PF10340">
    <property type="entry name" value="Say1_Mug180"/>
    <property type="match status" value="1"/>
</dbReference>
<dbReference type="GO" id="GO:0016787">
    <property type="term" value="F:hydrolase activity"/>
    <property type="evidence" value="ECO:0007669"/>
    <property type="project" value="UniProtKB-KW"/>
</dbReference>
<dbReference type="OMA" id="VAMITYK"/>
<evidence type="ECO:0000313" key="2">
    <source>
        <dbReference type="EMBL" id="SJL15021.1"/>
    </source>
</evidence>
<organism evidence="2 3">
    <name type="scientific">Armillaria ostoyae</name>
    <name type="common">Armillaria root rot fungus</name>
    <dbReference type="NCBI Taxonomy" id="47428"/>
    <lineage>
        <taxon>Eukaryota</taxon>
        <taxon>Fungi</taxon>
        <taxon>Dikarya</taxon>
        <taxon>Basidiomycota</taxon>
        <taxon>Agaricomycotina</taxon>
        <taxon>Agaricomycetes</taxon>
        <taxon>Agaricomycetidae</taxon>
        <taxon>Agaricales</taxon>
        <taxon>Marasmiineae</taxon>
        <taxon>Physalacriaceae</taxon>
        <taxon>Armillaria</taxon>
    </lineage>
</organism>
<dbReference type="AlphaFoldDB" id="A0A284S1X6"/>
<dbReference type="SUPFAM" id="SSF53474">
    <property type="entry name" value="alpha/beta-Hydrolases"/>
    <property type="match status" value="1"/>
</dbReference>
<evidence type="ECO:0008006" key="4">
    <source>
        <dbReference type="Google" id="ProtNLM"/>
    </source>
</evidence>
<gene>
    <name evidence="2" type="ORF">ARMOST_18503</name>
</gene>
<dbReference type="Gene3D" id="3.40.50.1820">
    <property type="entry name" value="alpha/beta hydrolase"/>
    <property type="match status" value="1"/>
</dbReference>
<dbReference type="STRING" id="47428.A0A284S1X6"/>
<keyword evidence="1" id="KW-0378">Hydrolase</keyword>
<evidence type="ECO:0000256" key="1">
    <source>
        <dbReference type="ARBA" id="ARBA00022801"/>
    </source>
</evidence>
<keyword evidence="3" id="KW-1185">Reference proteome</keyword>
<dbReference type="PANTHER" id="PTHR48081">
    <property type="entry name" value="AB HYDROLASE SUPERFAMILY PROTEIN C4A8.06C"/>
    <property type="match status" value="1"/>
</dbReference>
<dbReference type="InterPro" id="IPR050300">
    <property type="entry name" value="GDXG_lipolytic_enzyme"/>
</dbReference>